<evidence type="ECO:0000313" key="5">
    <source>
        <dbReference type="Proteomes" id="UP000663879"/>
    </source>
</evidence>
<dbReference type="InterPro" id="IPR001496">
    <property type="entry name" value="SOCS_box"/>
</dbReference>
<gene>
    <name evidence="4" type="ORF">OXX778_LOCUS12524</name>
</gene>
<dbReference type="SUPFAM" id="SSF48403">
    <property type="entry name" value="Ankyrin repeat"/>
    <property type="match status" value="1"/>
</dbReference>
<evidence type="ECO:0000256" key="2">
    <source>
        <dbReference type="SAM" id="SignalP"/>
    </source>
</evidence>
<evidence type="ECO:0000256" key="1">
    <source>
        <dbReference type="SAM" id="MobiDB-lite"/>
    </source>
</evidence>
<dbReference type="EMBL" id="CAJNOC010002282">
    <property type="protein sequence ID" value="CAF0923731.1"/>
    <property type="molecule type" value="Genomic_DNA"/>
</dbReference>
<feature type="region of interest" description="Disordered" evidence="1">
    <location>
        <begin position="458"/>
        <end position="510"/>
    </location>
</feature>
<dbReference type="Proteomes" id="UP000663879">
    <property type="component" value="Unassembled WGS sequence"/>
</dbReference>
<dbReference type="InterPro" id="IPR036770">
    <property type="entry name" value="Ankyrin_rpt-contain_sf"/>
</dbReference>
<feature type="compositionally biased region" description="Acidic residues" evidence="1">
    <location>
        <begin position="488"/>
        <end position="500"/>
    </location>
</feature>
<sequence>MSFLWHTALSVIDLSSSLLYNLLGRDLTENDIQLIELLFTYISNTELKKLFANKSQLNLSLNSNNSQTSNQLTVNDLEKCLEYDSKQISNLINLLLTSIDSFRSKDLLLITNKQNGYNIIQTLIQCILQFSFNILTQNYKLFSEKNSNNIENDFDHIIQQRINLLKILLHNYSCDPNRGLLLSNKTRYCVNITNELVIDFFLRPKSTNKIRHKYRDFNENKSFHSNNVLINFDIDTSDEETQNNTNIDRTKIESETLSEITVETIIKNKNSPTNCQKTTNLRPSSPCSYITNVDLSLITNYSDEKSISQLTNLPIDTPLLLICCVYNSNNLLSLSNLNKSKKSNKPRRTMTPQIPLINLSQKRRNTIQIDSIPEKPFRLSRSNSVKSVNNNENSELYSLWSSSSSSVTKTRSSSDSFSTESSLSFDSLDSSEFSPYTKSVDSISKLFKSSSKLNKNQNFDECQKSESELSDNYNPIISNTESQYSDENQSDSDSDDDDDSSLNSSNIYDYEEKDEENYYDKYDYDFNSACYKTDSSSSYFDSYRQPRNSLSTSVHSLISSSNENSKNLNFKSTTCSIRSNLSNNKNNFIYEKLNELRLKLVDLLLTSGADKYLISKLTLNNMKQMNRKSKMMLKKWYGMSRFESNVSEGYTETDVDSDPDSDSCELRPLSPIMASLCLDDVDIFSRLYKHQQNLFNYFKPDEDYELIYYAIKFQAKNCLVYLLSNLDSENLPTLFETNTEKRIPNKNVNTMFYILENTRSSKIIKVLLNCGFDLTKREPLTGNTSLHCLFNANTSNNKYSRSKKVLSEYNDPKSLSRILFLLLKKGGLKTHVNTLNNERKLCIQSLFEWDELIETVFFKDSNNSNRNEWKKEFKECVRLLLKSGSDLLLNINNNELELEGYSNCIETLLNSLLKHSILCQKNIRTNRSPSVSNILKTQQTTDPRLSPRAKKFTQQKTLDIEYLDHILNEIIDLNSVSVGLSKTNLYTNSTNSTNPDSVHRLPPRDCSIEKFLELLLNTHIDDFSSAYTTFKSLLNFQKCLNNKLRLKFQSFNLFKQQSKFINPHLIKRLLTNWILYPNFLNSSNQFEKNNFIKMILIELIRNNLYDPNDSTSQVHQSTDLIIQSNNLLNHCVQLIFLSKTCYQLELIYDLMRSLIQYGANPNLEPFNLNTSNNFRYKVSNSILAQLCDPFLTERPSPILTGVNLSRPRRNSYKNEDLEYSNYNHHHQHNHHHSHHNYFDDYFRDKKFAPINNDFHHHNHNHHVQINEKDNERRSPDNLKTSNNGRKILSSNPICLLTPSPSYSSLINLNAGIISNSVKSNNIVIDSSILFLNYYKRYVKLLFDSMENERISEVLKSRNIRVELSNGGFCTHHNHYHHHNYHRSGYHLKSGQKVYAIESLDMYLERLVASPRSLKSLCRRSILNRLSETQKLQNDLNNDNGLVQVASQIEDFNLPKRVKNYLLFIE</sequence>
<feature type="compositionally biased region" description="Polar residues" evidence="1">
    <location>
        <begin position="470"/>
        <end position="481"/>
    </location>
</feature>
<feature type="signal peptide" evidence="2">
    <location>
        <begin position="1"/>
        <end position="24"/>
    </location>
</feature>
<accession>A0A814B630</accession>
<feature type="region of interest" description="Disordered" evidence="1">
    <location>
        <begin position="405"/>
        <end position="435"/>
    </location>
</feature>
<reference evidence="4" key="1">
    <citation type="submission" date="2021-02" db="EMBL/GenBank/DDBJ databases">
        <authorList>
            <person name="Nowell W R."/>
        </authorList>
    </citation>
    <scope>NUCLEOTIDE SEQUENCE</scope>
    <source>
        <strain evidence="4">Ploen Becks lab</strain>
    </source>
</reference>
<feature type="compositionally biased region" description="Basic and acidic residues" evidence="1">
    <location>
        <begin position="1264"/>
        <end position="1276"/>
    </location>
</feature>
<dbReference type="PROSITE" id="PS50225">
    <property type="entry name" value="SOCS"/>
    <property type="match status" value="1"/>
</dbReference>
<dbReference type="OrthoDB" id="3246549at2759"/>
<dbReference type="Gene3D" id="1.25.40.20">
    <property type="entry name" value="Ankyrin repeat-containing domain"/>
    <property type="match status" value="1"/>
</dbReference>
<feature type="domain" description="SOCS box" evidence="3">
    <location>
        <begin position="1398"/>
        <end position="1465"/>
    </location>
</feature>
<evidence type="ECO:0000259" key="3">
    <source>
        <dbReference type="PROSITE" id="PS50225"/>
    </source>
</evidence>
<feature type="region of interest" description="Disordered" evidence="1">
    <location>
        <begin position="336"/>
        <end position="356"/>
    </location>
</feature>
<comment type="caution">
    <text evidence="4">The sequence shown here is derived from an EMBL/GenBank/DDBJ whole genome shotgun (WGS) entry which is preliminary data.</text>
</comment>
<organism evidence="4 5">
    <name type="scientific">Brachionus calyciflorus</name>
    <dbReference type="NCBI Taxonomy" id="104777"/>
    <lineage>
        <taxon>Eukaryota</taxon>
        <taxon>Metazoa</taxon>
        <taxon>Spiralia</taxon>
        <taxon>Gnathifera</taxon>
        <taxon>Rotifera</taxon>
        <taxon>Eurotatoria</taxon>
        <taxon>Monogononta</taxon>
        <taxon>Pseudotrocha</taxon>
        <taxon>Ploima</taxon>
        <taxon>Brachionidae</taxon>
        <taxon>Brachionus</taxon>
    </lineage>
</organism>
<feature type="chain" id="PRO_5032451282" description="SOCS box domain-containing protein" evidence="2">
    <location>
        <begin position="25"/>
        <end position="1465"/>
    </location>
</feature>
<evidence type="ECO:0000313" key="4">
    <source>
        <dbReference type="EMBL" id="CAF0923731.1"/>
    </source>
</evidence>
<feature type="compositionally biased region" description="Low complexity" evidence="1">
    <location>
        <begin position="405"/>
        <end position="434"/>
    </location>
</feature>
<proteinExistence type="predicted"/>
<keyword evidence="5" id="KW-1185">Reference proteome</keyword>
<feature type="compositionally biased region" description="Basic residues" evidence="1">
    <location>
        <begin position="339"/>
        <end position="348"/>
    </location>
</feature>
<protein>
    <recommendedName>
        <fullName evidence="3">SOCS box domain-containing protein</fullName>
    </recommendedName>
</protein>
<keyword evidence="2" id="KW-0732">Signal</keyword>
<name>A0A814B630_9BILA</name>
<feature type="region of interest" description="Disordered" evidence="1">
    <location>
        <begin position="1262"/>
        <end position="1284"/>
    </location>
</feature>